<keyword evidence="1" id="KW-0472">Membrane</keyword>
<evidence type="ECO:0000313" key="2">
    <source>
        <dbReference type="EMBL" id="OIN58828.1"/>
    </source>
</evidence>
<reference evidence="2 3" key="1">
    <citation type="submission" date="2016-10" db="EMBL/GenBank/DDBJ databases">
        <title>Arsenicibacter rosenii gen. nov., sp. nov., an efficient arsenic-methylating bacterium isolated from an arsenic-contaminated paddy soil.</title>
        <authorList>
            <person name="Huang K."/>
        </authorList>
    </citation>
    <scope>NUCLEOTIDE SEQUENCE [LARGE SCALE GENOMIC DNA]</scope>
    <source>
        <strain evidence="2 3">SM-1</strain>
    </source>
</reference>
<evidence type="ECO:0000313" key="3">
    <source>
        <dbReference type="Proteomes" id="UP000181790"/>
    </source>
</evidence>
<comment type="caution">
    <text evidence="2">The sequence shown here is derived from an EMBL/GenBank/DDBJ whole genome shotgun (WGS) entry which is preliminary data.</text>
</comment>
<dbReference type="NCBIfam" id="NF047767">
    <property type="entry name" value="LBF_2804_fam"/>
    <property type="match status" value="1"/>
</dbReference>
<dbReference type="AlphaFoldDB" id="A0A1S2VM04"/>
<evidence type="ECO:0000256" key="1">
    <source>
        <dbReference type="SAM" id="Phobius"/>
    </source>
</evidence>
<dbReference type="Proteomes" id="UP000181790">
    <property type="component" value="Unassembled WGS sequence"/>
</dbReference>
<accession>A0A1S2VM04</accession>
<feature type="transmembrane region" description="Helical" evidence="1">
    <location>
        <begin position="98"/>
        <end position="119"/>
    </location>
</feature>
<dbReference type="RefSeq" id="WP_071503279.1">
    <property type="nucleotide sequence ID" value="NZ_MORL01000005.1"/>
</dbReference>
<feature type="transmembrane region" description="Helical" evidence="1">
    <location>
        <begin position="44"/>
        <end position="67"/>
    </location>
</feature>
<dbReference type="OrthoDB" id="928864at2"/>
<name>A0A1S2VM04_9BACT</name>
<keyword evidence="3" id="KW-1185">Reference proteome</keyword>
<keyword evidence="1" id="KW-1133">Transmembrane helix</keyword>
<sequence>MSGFPPDNTTDPFDHASVRYLRQLLEVAHPADEPYVLNDTESRLIRLVTIQTTVMASLFSFCCMLGWYMPHQAFPSFFAVVEFTVLNAVVSLPMVSVLYAILLAYVLIQLVAGVNSWAVRKIMDTCMFPRAYDAQYEQHLRTLEATTRLRGMTGFFRFGLKPYLNIPRWGMTLYITVNMGWAALCLLATYGLVRLSIPFAVQEQVLFVAGAAIPAFWLSRASRQIIHETKVRVMAPLTIREFVDELYMQWAQHTDFRRLIVEVLAYSETLTRQYSYANLLLTETILHRFKLENTVTNHSLLQEMALLPKEVRCGLERLVIFGFVIDGDLSGTDRNKLGQLADNNFLTHSASQISDILHQYTDGHGLWV</sequence>
<proteinExistence type="predicted"/>
<keyword evidence="1" id="KW-0812">Transmembrane</keyword>
<dbReference type="EMBL" id="MORL01000005">
    <property type="protein sequence ID" value="OIN58828.1"/>
    <property type="molecule type" value="Genomic_DNA"/>
</dbReference>
<protein>
    <submittedName>
        <fullName evidence="2">Uncharacterized protein</fullName>
    </submittedName>
</protein>
<organism evidence="2 3">
    <name type="scientific">Arsenicibacter rosenii</name>
    <dbReference type="NCBI Taxonomy" id="1750698"/>
    <lineage>
        <taxon>Bacteria</taxon>
        <taxon>Pseudomonadati</taxon>
        <taxon>Bacteroidota</taxon>
        <taxon>Cytophagia</taxon>
        <taxon>Cytophagales</taxon>
        <taxon>Spirosomataceae</taxon>
        <taxon>Arsenicibacter</taxon>
    </lineage>
</organism>
<gene>
    <name evidence="2" type="ORF">BLX24_11385</name>
</gene>
<feature type="transmembrane region" description="Helical" evidence="1">
    <location>
        <begin position="171"/>
        <end position="193"/>
    </location>
</feature>